<evidence type="ECO:0000256" key="9">
    <source>
        <dbReference type="SAM" id="MobiDB-lite"/>
    </source>
</evidence>
<evidence type="ECO:0000313" key="12">
    <source>
        <dbReference type="Proteomes" id="UP000198211"/>
    </source>
</evidence>
<dbReference type="Gene3D" id="3.30.70.270">
    <property type="match status" value="2"/>
</dbReference>
<dbReference type="EMBL" id="NBNE01002855">
    <property type="protein sequence ID" value="OWZ09258.1"/>
    <property type="molecule type" value="Genomic_DNA"/>
</dbReference>
<proteinExistence type="predicted"/>
<keyword evidence="5" id="KW-0064">Aspartyl protease</keyword>
<evidence type="ECO:0000256" key="5">
    <source>
        <dbReference type="ARBA" id="ARBA00022750"/>
    </source>
</evidence>
<dbReference type="Pfam" id="PF17917">
    <property type="entry name" value="RT_RNaseH"/>
    <property type="match status" value="1"/>
</dbReference>
<protein>
    <submittedName>
        <fullName evidence="11">Reverse transcriptase</fullName>
    </submittedName>
</protein>
<dbReference type="Gene3D" id="3.10.10.10">
    <property type="entry name" value="HIV Type 1 Reverse Transcriptase, subunit A, domain 1"/>
    <property type="match status" value="1"/>
</dbReference>
<evidence type="ECO:0000256" key="2">
    <source>
        <dbReference type="ARBA" id="ARBA00022679"/>
    </source>
</evidence>
<organism evidence="11 12">
    <name type="scientific">Phytophthora megakarya</name>
    <dbReference type="NCBI Taxonomy" id="4795"/>
    <lineage>
        <taxon>Eukaryota</taxon>
        <taxon>Sar</taxon>
        <taxon>Stramenopiles</taxon>
        <taxon>Oomycota</taxon>
        <taxon>Peronosporomycetes</taxon>
        <taxon>Peronosporales</taxon>
        <taxon>Peronosporaceae</taxon>
        <taxon>Phytophthora</taxon>
    </lineage>
</organism>
<dbReference type="STRING" id="4795.A0A225VWH4"/>
<keyword evidence="4" id="KW-0540">Nuclease</keyword>
<keyword evidence="3" id="KW-0548">Nucleotidyltransferase</keyword>
<evidence type="ECO:0000256" key="8">
    <source>
        <dbReference type="ARBA" id="ARBA00022918"/>
    </source>
</evidence>
<evidence type="ECO:0000259" key="10">
    <source>
        <dbReference type="Pfam" id="PF17917"/>
    </source>
</evidence>
<dbReference type="Proteomes" id="UP000198211">
    <property type="component" value="Unassembled WGS sequence"/>
</dbReference>
<evidence type="ECO:0000256" key="6">
    <source>
        <dbReference type="ARBA" id="ARBA00022759"/>
    </source>
</evidence>
<dbReference type="InterPro" id="IPR043128">
    <property type="entry name" value="Rev_trsase/Diguanyl_cyclase"/>
</dbReference>
<evidence type="ECO:0000256" key="3">
    <source>
        <dbReference type="ARBA" id="ARBA00022695"/>
    </source>
</evidence>
<keyword evidence="2" id="KW-0808">Transferase</keyword>
<dbReference type="InterPro" id="IPR043502">
    <property type="entry name" value="DNA/RNA_pol_sf"/>
</dbReference>
<name>A0A225VWH4_9STRA</name>
<accession>A0A225VWH4</accession>
<dbReference type="GO" id="GO:0004519">
    <property type="term" value="F:endonuclease activity"/>
    <property type="evidence" value="ECO:0007669"/>
    <property type="project" value="UniProtKB-KW"/>
</dbReference>
<dbReference type="InterPro" id="IPR051320">
    <property type="entry name" value="Viral_Replic_Matur_Polypro"/>
</dbReference>
<keyword evidence="7" id="KW-0378">Hydrolase</keyword>
<keyword evidence="6" id="KW-0255">Endonuclease</keyword>
<evidence type="ECO:0000313" key="11">
    <source>
        <dbReference type="EMBL" id="OWZ09258.1"/>
    </source>
</evidence>
<dbReference type="GO" id="GO:0004190">
    <property type="term" value="F:aspartic-type endopeptidase activity"/>
    <property type="evidence" value="ECO:0007669"/>
    <property type="project" value="UniProtKB-KW"/>
</dbReference>
<dbReference type="GO" id="GO:0003964">
    <property type="term" value="F:RNA-directed DNA polymerase activity"/>
    <property type="evidence" value="ECO:0007669"/>
    <property type="project" value="UniProtKB-KW"/>
</dbReference>
<keyword evidence="1" id="KW-0645">Protease</keyword>
<keyword evidence="12" id="KW-1185">Reference proteome</keyword>
<evidence type="ECO:0000256" key="4">
    <source>
        <dbReference type="ARBA" id="ARBA00022722"/>
    </source>
</evidence>
<feature type="domain" description="Reverse transcriptase RNase H-like" evidence="10">
    <location>
        <begin position="234"/>
        <end position="299"/>
    </location>
</feature>
<feature type="region of interest" description="Disordered" evidence="9">
    <location>
        <begin position="454"/>
        <end position="477"/>
    </location>
</feature>
<dbReference type="GO" id="GO:0006508">
    <property type="term" value="P:proteolysis"/>
    <property type="evidence" value="ECO:0007669"/>
    <property type="project" value="UniProtKB-KW"/>
</dbReference>
<gene>
    <name evidence="11" type="ORF">PHMEG_00018068</name>
</gene>
<dbReference type="InterPro" id="IPR041373">
    <property type="entry name" value="RT_RNaseH"/>
</dbReference>
<dbReference type="SUPFAM" id="SSF56672">
    <property type="entry name" value="DNA/RNA polymerases"/>
    <property type="match status" value="1"/>
</dbReference>
<evidence type="ECO:0000256" key="7">
    <source>
        <dbReference type="ARBA" id="ARBA00022801"/>
    </source>
</evidence>
<sequence length="570" mass="65133">MDDAVRYHEGGDIFPEDIENHMAVLAEVETTTREVTINDIRVEDPDAPQEDCERVAPQFREKLSILFKGLLSATIFPSSTSPWASPIVVTIKAIGVDIRLCIDYQEVNSLTRLMVYPMPLINDLLEGFEKVLWYYSLDMACGFWAMFMTPRARLISAFIAIRFIRVDKDAVRRKVTYLNHQVSIDGLEAKPKGLEAFSNLPFPTKLKSMQSLLGSLNYYSRFTEDFAEHGGVYWSVTFTNRTLKANELNYGIVDKEILALLRILDVCYSQLVTRSIKVLSRFSTLAWLLKSNGLDGHLGRGRVVICGDPNFEIRQMRGEIDSKAPGLQLLHHKSLNQLRSWPKNEFLHVTQDCNQSDDKIASAALQREEGEIMTAEKERQDLITLNRLHEILQPSQWIKQAQDDEKWIVDLKTYLNGDLSDLLKEEAKTCSKIATMYEDWDDYAERLTFALNTAQDRRRSRSDPQGGKTATPAGGDIVCNRNINGREKRPHKIEQGSQVCLYLDRVKEGFVRKLAHMWYGPFRVTELIGDHVARVETSGTEYRIFPVVHQSKLKLVKAFPHRPTCTLLVD</sequence>
<keyword evidence="8 11" id="KW-0695">RNA-directed DNA polymerase</keyword>
<comment type="caution">
    <text evidence="11">The sequence shown here is derived from an EMBL/GenBank/DDBJ whole genome shotgun (WGS) entry which is preliminary data.</text>
</comment>
<dbReference type="PANTHER" id="PTHR33064:SF37">
    <property type="entry name" value="RIBONUCLEASE H"/>
    <property type="match status" value="1"/>
</dbReference>
<reference evidence="12" key="1">
    <citation type="submission" date="2017-03" db="EMBL/GenBank/DDBJ databases">
        <title>Phytopthora megakarya and P. palmivora, two closely related causual agents of cacao black pod achieved similar genome size and gene model numbers by different mechanisms.</title>
        <authorList>
            <person name="Ali S."/>
            <person name="Shao J."/>
            <person name="Larry D.J."/>
            <person name="Kronmiller B."/>
            <person name="Shen D."/>
            <person name="Strem M.D."/>
            <person name="Melnick R.L."/>
            <person name="Guiltinan M.J."/>
            <person name="Tyler B.M."/>
            <person name="Meinhardt L.W."/>
            <person name="Bailey B.A."/>
        </authorList>
    </citation>
    <scope>NUCLEOTIDE SEQUENCE [LARGE SCALE GENOMIC DNA]</scope>
    <source>
        <strain evidence="12">zdho120</strain>
    </source>
</reference>
<evidence type="ECO:0000256" key="1">
    <source>
        <dbReference type="ARBA" id="ARBA00022670"/>
    </source>
</evidence>
<dbReference type="PANTHER" id="PTHR33064">
    <property type="entry name" value="POL PROTEIN"/>
    <property type="match status" value="1"/>
</dbReference>
<dbReference type="AlphaFoldDB" id="A0A225VWH4"/>